<protein>
    <submittedName>
        <fullName evidence="2">Uncharacterized protein</fullName>
    </submittedName>
</protein>
<feature type="region of interest" description="Disordered" evidence="1">
    <location>
        <begin position="62"/>
        <end position="98"/>
    </location>
</feature>
<accession>A0ABD0M6V2</accession>
<organism evidence="2 3">
    <name type="scientific">Batillaria attramentaria</name>
    <dbReference type="NCBI Taxonomy" id="370345"/>
    <lineage>
        <taxon>Eukaryota</taxon>
        <taxon>Metazoa</taxon>
        <taxon>Spiralia</taxon>
        <taxon>Lophotrochozoa</taxon>
        <taxon>Mollusca</taxon>
        <taxon>Gastropoda</taxon>
        <taxon>Caenogastropoda</taxon>
        <taxon>Sorbeoconcha</taxon>
        <taxon>Cerithioidea</taxon>
        <taxon>Batillariidae</taxon>
        <taxon>Batillaria</taxon>
    </lineage>
</organism>
<sequence>MQIPKSQSTYLSCVEKTNRHGAELMLRNDVDGHVTAANCGVVKFGAKDYGDGHALRWLGGVDKPGQSGPESIQTPFTDSKHHNRGSSQFMHSGRLKGGGALTVGLSQCLLSQS</sequence>
<keyword evidence="3" id="KW-1185">Reference proteome</keyword>
<reference evidence="2 3" key="1">
    <citation type="journal article" date="2023" name="Sci. Data">
        <title>Genome assembly of the Korean intertidal mud-creeper Batillaria attramentaria.</title>
        <authorList>
            <person name="Patra A.K."/>
            <person name="Ho P.T."/>
            <person name="Jun S."/>
            <person name="Lee S.J."/>
            <person name="Kim Y."/>
            <person name="Won Y.J."/>
        </authorList>
    </citation>
    <scope>NUCLEOTIDE SEQUENCE [LARGE SCALE GENOMIC DNA]</scope>
    <source>
        <strain evidence="2">Wonlab-2016</strain>
    </source>
</reference>
<name>A0ABD0M6V2_9CAEN</name>
<dbReference type="EMBL" id="JACVVK020000004">
    <property type="protein sequence ID" value="KAK7507694.1"/>
    <property type="molecule type" value="Genomic_DNA"/>
</dbReference>
<evidence type="ECO:0000313" key="3">
    <source>
        <dbReference type="Proteomes" id="UP001519460"/>
    </source>
</evidence>
<gene>
    <name evidence="2" type="ORF">BaRGS_00001629</name>
</gene>
<evidence type="ECO:0000256" key="1">
    <source>
        <dbReference type="SAM" id="MobiDB-lite"/>
    </source>
</evidence>
<comment type="caution">
    <text evidence="2">The sequence shown here is derived from an EMBL/GenBank/DDBJ whole genome shotgun (WGS) entry which is preliminary data.</text>
</comment>
<proteinExistence type="predicted"/>
<feature type="compositionally biased region" description="Polar residues" evidence="1">
    <location>
        <begin position="68"/>
        <end position="77"/>
    </location>
</feature>
<evidence type="ECO:0000313" key="2">
    <source>
        <dbReference type="EMBL" id="KAK7507694.1"/>
    </source>
</evidence>
<dbReference type="AlphaFoldDB" id="A0ABD0M6V2"/>
<dbReference type="Proteomes" id="UP001519460">
    <property type="component" value="Unassembled WGS sequence"/>
</dbReference>